<name>A0AAV1YV61_9ARAC</name>
<feature type="non-terminal residue" evidence="1">
    <location>
        <position position="70"/>
    </location>
</feature>
<protein>
    <recommendedName>
        <fullName evidence="3">Secreted protein</fullName>
    </recommendedName>
</protein>
<dbReference type="EMBL" id="CAXIEN010000005">
    <property type="protein sequence ID" value="CAL1262428.1"/>
    <property type="molecule type" value="Genomic_DNA"/>
</dbReference>
<gene>
    <name evidence="1" type="ORF">LARSCL_LOCUS983</name>
</gene>
<proteinExistence type="predicted"/>
<keyword evidence="2" id="KW-1185">Reference proteome</keyword>
<dbReference type="Proteomes" id="UP001497382">
    <property type="component" value="Unassembled WGS sequence"/>
</dbReference>
<reference evidence="1 2" key="1">
    <citation type="submission" date="2024-04" db="EMBL/GenBank/DDBJ databases">
        <authorList>
            <person name="Rising A."/>
            <person name="Reimegard J."/>
            <person name="Sonavane S."/>
            <person name="Akerstrom W."/>
            <person name="Nylinder S."/>
            <person name="Hedman E."/>
            <person name="Kallberg Y."/>
        </authorList>
    </citation>
    <scope>NUCLEOTIDE SEQUENCE [LARGE SCALE GENOMIC DNA]</scope>
</reference>
<evidence type="ECO:0000313" key="2">
    <source>
        <dbReference type="Proteomes" id="UP001497382"/>
    </source>
</evidence>
<evidence type="ECO:0008006" key="3">
    <source>
        <dbReference type="Google" id="ProtNLM"/>
    </source>
</evidence>
<accession>A0AAV1YV61</accession>
<evidence type="ECO:0000313" key="1">
    <source>
        <dbReference type="EMBL" id="CAL1262428.1"/>
    </source>
</evidence>
<sequence>MDAMRLSIRLWGILFHSSRSAISMSRTVTGGLDRAAMHCPTISQTCSIRFRSGKHAGHSIHCIVSASSMF</sequence>
<dbReference type="AlphaFoldDB" id="A0AAV1YV61"/>
<comment type="caution">
    <text evidence="1">The sequence shown here is derived from an EMBL/GenBank/DDBJ whole genome shotgun (WGS) entry which is preliminary data.</text>
</comment>
<organism evidence="1 2">
    <name type="scientific">Larinioides sclopetarius</name>
    <dbReference type="NCBI Taxonomy" id="280406"/>
    <lineage>
        <taxon>Eukaryota</taxon>
        <taxon>Metazoa</taxon>
        <taxon>Ecdysozoa</taxon>
        <taxon>Arthropoda</taxon>
        <taxon>Chelicerata</taxon>
        <taxon>Arachnida</taxon>
        <taxon>Araneae</taxon>
        <taxon>Araneomorphae</taxon>
        <taxon>Entelegynae</taxon>
        <taxon>Araneoidea</taxon>
        <taxon>Araneidae</taxon>
        <taxon>Larinioides</taxon>
    </lineage>
</organism>